<evidence type="ECO:0000313" key="11">
    <source>
        <dbReference type="EMBL" id="EKX95884.1"/>
    </source>
</evidence>
<evidence type="ECO:0000256" key="3">
    <source>
        <dbReference type="ARBA" id="ARBA00022679"/>
    </source>
</evidence>
<gene>
    <name evidence="11" type="ORF">HMPREF9151_02602</name>
</gene>
<comment type="caution">
    <text evidence="11">The sequence shown here is derived from an EMBL/GenBank/DDBJ whole genome shotgun (WGS) entry which is preliminary data.</text>
</comment>
<dbReference type="Proteomes" id="UP000010433">
    <property type="component" value="Unassembled WGS sequence"/>
</dbReference>
<accession>L1MY19</accession>
<comment type="catalytic activity">
    <reaction evidence="1">
        <text>inosine + phosphate = alpha-D-ribose 1-phosphate + hypoxanthine</text>
        <dbReference type="Rhea" id="RHEA:27646"/>
        <dbReference type="ChEBI" id="CHEBI:17368"/>
        <dbReference type="ChEBI" id="CHEBI:17596"/>
        <dbReference type="ChEBI" id="CHEBI:43474"/>
        <dbReference type="ChEBI" id="CHEBI:57720"/>
        <dbReference type="EC" id="2.4.2.1"/>
    </reaction>
    <physiologicalReaction direction="left-to-right" evidence="1">
        <dbReference type="Rhea" id="RHEA:27647"/>
    </physiologicalReaction>
</comment>
<dbReference type="OrthoDB" id="4279at2"/>
<dbReference type="AlphaFoldDB" id="L1MY19"/>
<comment type="catalytic activity">
    <reaction evidence="9">
        <text>S-methyl-5'-thioadenosine + phosphate = 5-(methylsulfanyl)-alpha-D-ribose 1-phosphate + adenine</text>
        <dbReference type="Rhea" id="RHEA:11852"/>
        <dbReference type="ChEBI" id="CHEBI:16708"/>
        <dbReference type="ChEBI" id="CHEBI:17509"/>
        <dbReference type="ChEBI" id="CHEBI:43474"/>
        <dbReference type="ChEBI" id="CHEBI:58533"/>
        <dbReference type="EC" id="2.4.2.28"/>
    </reaction>
    <physiologicalReaction direction="left-to-right" evidence="9">
        <dbReference type="Rhea" id="RHEA:11853"/>
    </physiologicalReaction>
</comment>
<evidence type="ECO:0000256" key="1">
    <source>
        <dbReference type="ARBA" id="ARBA00000553"/>
    </source>
</evidence>
<sequence length="258" mass="28468">MIRLLKYNFSPTIKAFSTMRQGGVSQANYASLNINPYCGDHPSDVEQNRKILCEHLNISDANLIIPHQVHETTVRQIGKELCLMSPSAREMILNGVDALITDVPHVCIGVSTADCIPLLLYDPEHQATAAIHAGWRGTVARIAQKAVESMQIAYQTNPSKLLAAIGPGISLEHFEVGDEVYQTFVKAGFDMEKIARNKAKWHIDLPFCNQLQLQEAGVQSANIQSTGICTYAQNNDYFSARKQGINSGRIFTGILIKN</sequence>
<dbReference type="PATRIC" id="fig|1127699.3.peg.2391"/>
<keyword evidence="3" id="KW-0808">Transferase</keyword>
<proteinExistence type="inferred from homology"/>
<dbReference type="InterPro" id="IPR011324">
    <property type="entry name" value="Cytotoxic_necrot_fac-like_cat"/>
</dbReference>
<dbReference type="SUPFAM" id="SSF64438">
    <property type="entry name" value="CNF1/YfiH-like putative cysteine hydrolases"/>
    <property type="match status" value="1"/>
</dbReference>
<reference evidence="11 12" key="1">
    <citation type="submission" date="2012-05" db="EMBL/GenBank/DDBJ databases">
        <authorList>
            <person name="Weinstock G."/>
            <person name="Sodergren E."/>
            <person name="Lobos E.A."/>
            <person name="Fulton L."/>
            <person name="Fulton R."/>
            <person name="Courtney L."/>
            <person name="Fronick C."/>
            <person name="O'Laughlin M."/>
            <person name="Godfrey J."/>
            <person name="Wilson R.M."/>
            <person name="Miner T."/>
            <person name="Farmer C."/>
            <person name="Delehaunty K."/>
            <person name="Cordes M."/>
            <person name="Minx P."/>
            <person name="Tomlinson C."/>
            <person name="Chen J."/>
            <person name="Wollam A."/>
            <person name="Pepin K.H."/>
            <person name="Bhonagiri V."/>
            <person name="Zhang X."/>
            <person name="Suruliraj S."/>
            <person name="Warren W."/>
            <person name="Mitreva M."/>
            <person name="Mardis E.R."/>
            <person name="Wilson R.K."/>
        </authorList>
    </citation>
    <scope>NUCLEOTIDE SEQUENCE [LARGE SCALE GENOMIC DNA]</scope>
    <source>
        <strain evidence="11 12">F0055</strain>
    </source>
</reference>
<evidence type="ECO:0000256" key="8">
    <source>
        <dbReference type="ARBA" id="ARBA00048968"/>
    </source>
</evidence>
<dbReference type="InterPro" id="IPR003730">
    <property type="entry name" value="Cu_polyphenol_OxRdtase"/>
</dbReference>
<protein>
    <recommendedName>
        <fullName evidence="10">Purine nucleoside phosphorylase</fullName>
    </recommendedName>
</protein>
<dbReference type="PANTHER" id="PTHR30616">
    <property type="entry name" value="UNCHARACTERIZED PROTEIN YFIH"/>
    <property type="match status" value="1"/>
</dbReference>
<evidence type="ECO:0000256" key="7">
    <source>
        <dbReference type="ARBA" id="ARBA00047989"/>
    </source>
</evidence>
<dbReference type="STRING" id="1127699.HMPREF9151_02602"/>
<dbReference type="RefSeq" id="WP_009161478.1">
    <property type="nucleotide sequence ID" value="NZ_KB290966.1"/>
</dbReference>
<evidence type="ECO:0000256" key="6">
    <source>
        <dbReference type="ARBA" id="ARBA00022833"/>
    </source>
</evidence>
<keyword evidence="12" id="KW-1185">Reference proteome</keyword>
<evidence type="ECO:0000256" key="4">
    <source>
        <dbReference type="ARBA" id="ARBA00022723"/>
    </source>
</evidence>
<evidence type="ECO:0000256" key="10">
    <source>
        <dbReference type="RuleBase" id="RU361274"/>
    </source>
</evidence>
<keyword evidence="5" id="KW-0378">Hydrolase</keyword>
<organism evidence="11 12">
    <name type="scientific">Hoylesella saccharolytica F0055</name>
    <dbReference type="NCBI Taxonomy" id="1127699"/>
    <lineage>
        <taxon>Bacteria</taxon>
        <taxon>Pseudomonadati</taxon>
        <taxon>Bacteroidota</taxon>
        <taxon>Bacteroidia</taxon>
        <taxon>Bacteroidales</taxon>
        <taxon>Prevotellaceae</taxon>
        <taxon>Hoylesella</taxon>
    </lineage>
</organism>
<evidence type="ECO:0000256" key="2">
    <source>
        <dbReference type="ARBA" id="ARBA00007353"/>
    </source>
</evidence>
<dbReference type="InterPro" id="IPR038371">
    <property type="entry name" value="Cu_polyphenol_OxRdtase_sf"/>
</dbReference>
<dbReference type="GO" id="GO:0005507">
    <property type="term" value="F:copper ion binding"/>
    <property type="evidence" value="ECO:0007669"/>
    <property type="project" value="TreeGrafter"/>
</dbReference>
<keyword evidence="6" id="KW-0862">Zinc</keyword>
<comment type="catalytic activity">
    <reaction evidence="8">
        <text>adenosine + phosphate = alpha-D-ribose 1-phosphate + adenine</text>
        <dbReference type="Rhea" id="RHEA:27642"/>
        <dbReference type="ChEBI" id="CHEBI:16335"/>
        <dbReference type="ChEBI" id="CHEBI:16708"/>
        <dbReference type="ChEBI" id="CHEBI:43474"/>
        <dbReference type="ChEBI" id="CHEBI:57720"/>
        <dbReference type="EC" id="2.4.2.1"/>
    </reaction>
    <physiologicalReaction direction="left-to-right" evidence="8">
        <dbReference type="Rhea" id="RHEA:27643"/>
    </physiologicalReaction>
</comment>
<dbReference type="HOGENOM" id="CLU_065784_0_0_10"/>
<evidence type="ECO:0000256" key="9">
    <source>
        <dbReference type="ARBA" id="ARBA00049893"/>
    </source>
</evidence>
<evidence type="ECO:0000256" key="5">
    <source>
        <dbReference type="ARBA" id="ARBA00022801"/>
    </source>
</evidence>
<comment type="similarity">
    <text evidence="2 10">Belongs to the purine nucleoside phosphorylase YfiH/LACC1 family.</text>
</comment>
<dbReference type="NCBIfam" id="TIGR00726">
    <property type="entry name" value="peptidoglycan editing factor PgeF"/>
    <property type="match status" value="1"/>
</dbReference>
<evidence type="ECO:0000313" key="12">
    <source>
        <dbReference type="Proteomes" id="UP000010433"/>
    </source>
</evidence>
<dbReference type="Gene3D" id="3.60.140.10">
    <property type="entry name" value="CNF1/YfiH-like putative cysteine hydrolases"/>
    <property type="match status" value="1"/>
</dbReference>
<dbReference type="EMBL" id="AMEP01000167">
    <property type="protein sequence ID" value="EKX95884.1"/>
    <property type="molecule type" value="Genomic_DNA"/>
</dbReference>
<dbReference type="GO" id="GO:0017061">
    <property type="term" value="F:S-methyl-5-thioadenosine phosphorylase activity"/>
    <property type="evidence" value="ECO:0007669"/>
    <property type="project" value="UniProtKB-EC"/>
</dbReference>
<keyword evidence="4" id="KW-0479">Metal-binding</keyword>
<dbReference type="GO" id="GO:0016787">
    <property type="term" value="F:hydrolase activity"/>
    <property type="evidence" value="ECO:0007669"/>
    <property type="project" value="UniProtKB-KW"/>
</dbReference>
<dbReference type="Pfam" id="PF02578">
    <property type="entry name" value="Cu-oxidase_4"/>
    <property type="match status" value="1"/>
</dbReference>
<comment type="catalytic activity">
    <reaction evidence="7">
        <text>adenosine + H2O + H(+) = inosine + NH4(+)</text>
        <dbReference type="Rhea" id="RHEA:24408"/>
        <dbReference type="ChEBI" id="CHEBI:15377"/>
        <dbReference type="ChEBI" id="CHEBI:15378"/>
        <dbReference type="ChEBI" id="CHEBI:16335"/>
        <dbReference type="ChEBI" id="CHEBI:17596"/>
        <dbReference type="ChEBI" id="CHEBI:28938"/>
        <dbReference type="EC" id="3.5.4.4"/>
    </reaction>
    <physiologicalReaction direction="left-to-right" evidence="7">
        <dbReference type="Rhea" id="RHEA:24409"/>
    </physiologicalReaction>
</comment>
<dbReference type="CDD" id="cd16833">
    <property type="entry name" value="YfiH"/>
    <property type="match status" value="1"/>
</dbReference>
<name>L1MY19_9BACT</name>
<dbReference type="PANTHER" id="PTHR30616:SF2">
    <property type="entry name" value="PURINE NUCLEOSIDE PHOSPHORYLASE LACC1"/>
    <property type="match status" value="1"/>
</dbReference>